<evidence type="ECO:0000259" key="1">
    <source>
        <dbReference type="Pfam" id="PF04986"/>
    </source>
</evidence>
<reference evidence="3" key="1">
    <citation type="submission" date="2020-06" db="EMBL/GenBank/DDBJ databases">
        <title>Unique genomic features of the anaerobic methanotrophic archaea.</title>
        <authorList>
            <person name="Chadwick G.L."/>
            <person name="Skennerton C.T."/>
            <person name="Laso-Perez R."/>
            <person name="Leu A.O."/>
            <person name="Speth D.R."/>
            <person name="Yu H."/>
            <person name="Morgan-Lang C."/>
            <person name="Hatzenpichler R."/>
            <person name="Goudeau D."/>
            <person name="Malmstrom R."/>
            <person name="Brazelton W.J."/>
            <person name="Woyke T."/>
            <person name="Hallam S.J."/>
            <person name="Tyson G.W."/>
            <person name="Wegener G."/>
            <person name="Boetius A."/>
            <person name="Orphan V."/>
        </authorList>
    </citation>
    <scope>NUCLEOTIDE SEQUENCE</scope>
</reference>
<dbReference type="PANTHER" id="PTHR37023">
    <property type="entry name" value="TRANSPOSASE"/>
    <property type="match status" value="1"/>
</dbReference>
<dbReference type="AlphaFoldDB" id="A0A7G9YV94"/>
<dbReference type="InterPro" id="IPR054832">
    <property type="entry name" value="transpos_IS91"/>
</dbReference>
<organism evidence="3">
    <name type="scientific">Candidatus Methanophagaceae archaeon ANME-1 ERB6</name>
    <dbReference type="NCBI Taxonomy" id="2759912"/>
    <lineage>
        <taxon>Archaea</taxon>
        <taxon>Methanobacteriati</taxon>
        <taxon>Methanobacteriota</taxon>
        <taxon>Stenosarchaea group</taxon>
        <taxon>Methanomicrobia</taxon>
        <taxon>Candidatus Methanophagales</taxon>
        <taxon>Candidatus Methanophagaceae</taxon>
    </lineage>
</organism>
<accession>A0A7G9YV94</accession>
<dbReference type="EMBL" id="MT631492">
    <property type="protein sequence ID" value="QNO51928.1"/>
    <property type="molecule type" value="Genomic_DNA"/>
</dbReference>
<name>A0A7G9YV94_9EURY</name>
<dbReference type="Pfam" id="PF14319">
    <property type="entry name" value="Zn_Tnp_IS91"/>
    <property type="match status" value="1"/>
</dbReference>
<sequence length="383" mass="45128">MPLSRSNTYSRTISTGLHFALRENDNLRDVEINEANKMLSCKDESRGFFTYECEHCGITKTVYFGCNSRICTNCGKNHTDKWAKSLQNALFNVPHRHAVFTIPDALWPLVRRNRFLQKVLMDAAIAAINDTISHKHRNGRLTAGAVVVLHPFSRSLGFNPHIHILVPEGWFDRHGRFIHQKFIPFNAMRKTWQYQVLTQFKAALPKNLVFSMLIDQLFKKYRDGFYVPLPKESRITNKRRIARYVARYIRHPAVANTRLHRYDGETVTFWYADREGERHFVTMEVREFIKALIQHIPDRNFKMIRYYGAYSRRTKRRYAGYLQRSIRQATFEDFITKVNKWAPKCPNCGRKMTFVCYEKGPPIENEVFGCKLSDWNHPWLSHS</sequence>
<gene>
    <name evidence="3" type="ORF">DDBCGENH_00002</name>
</gene>
<dbReference type="GO" id="GO:0004803">
    <property type="term" value="F:transposase activity"/>
    <property type="evidence" value="ECO:0007669"/>
    <property type="project" value="InterPro"/>
</dbReference>
<evidence type="ECO:0000313" key="3">
    <source>
        <dbReference type="EMBL" id="QNO51928.1"/>
    </source>
</evidence>
<evidence type="ECO:0000259" key="2">
    <source>
        <dbReference type="Pfam" id="PF14319"/>
    </source>
</evidence>
<feature type="domain" description="Transposase IS801/IS1294" evidence="1">
    <location>
        <begin position="144"/>
        <end position="314"/>
    </location>
</feature>
<feature type="domain" description="Transposase zinc-binding" evidence="2">
    <location>
        <begin position="21"/>
        <end position="102"/>
    </location>
</feature>
<proteinExistence type="predicted"/>
<dbReference type="InterPro" id="IPR026889">
    <property type="entry name" value="Zn_Tnp"/>
</dbReference>
<dbReference type="Pfam" id="PF04986">
    <property type="entry name" value="Y2_Tnp"/>
    <property type="match status" value="1"/>
</dbReference>
<dbReference type="InterPro" id="IPR007069">
    <property type="entry name" value="Transposase_32"/>
</dbReference>
<protein>
    <submittedName>
        <fullName evidence="3">Uncharacterized protein</fullName>
    </submittedName>
</protein>
<dbReference type="GO" id="GO:0006313">
    <property type="term" value="P:DNA transposition"/>
    <property type="evidence" value="ECO:0007669"/>
    <property type="project" value="InterPro"/>
</dbReference>
<dbReference type="NCBIfam" id="NF033538">
    <property type="entry name" value="transpos_IS91"/>
    <property type="match status" value="1"/>
</dbReference>
<dbReference type="GO" id="GO:0003677">
    <property type="term" value="F:DNA binding"/>
    <property type="evidence" value="ECO:0007669"/>
    <property type="project" value="InterPro"/>
</dbReference>
<dbReference type="PANTHER" id="PTHR37023:SF1">
    <property type="entry name" value="ISSOD25 TRANSPOSASE TNPA_ISSOD25"/>
    <property type="match status" value="1"/>
</dbReference>